<reference evidence="1 2" key="1">
    <citation type="submission" date="2019-08" db="EMBL/GenBank/DDBJ databases">
        <authorList>
            <person name="Alioto T."/>
            <person name="Alioto T."/>
            <person name="Gomez Garrido J."/>
        </authorList>
    </citation>
    <scope>NUCLEOTIDE SEQUENCE [LARGE SCALE GENOMIC DNA]</scope>
</reference>
<dbReference type="GO" id="GO:0004519">
    <property type="term" value="F:endonuclease activity"/>
    <property type="evidence" value="ECO:0007669"/>
    <property type="project" value="UniProtKB-KW"/>
</dbReference>
<evidence type="ECO:0000313" key="1">
    <source>
        <dbReference type="EMBL" id="VVC38783.1"/>
    </source>
</evidence>
<accession>A0A5E4N272</accession>
<keyword evidence="1" id="KW-0255">Endonuclease</keyword>
<organism evidence="1 2">
    <name type="scientific">Cinara cedri</name>
    <dbReference type="NCBI Taxonomy" id="506608"/>
    <lineage>
        <taxon>Eukaryota</taxon>
        <taxon>Metazoa</taxon>
        <taxon>Ecdysozoa</taxon>
        <taxon>Arthropoda</taxon>
        <taxon>Hexapoda</taxon>
        <taxon>Insecta</taxon>
        <taxon>Pterygota</taxon>
        <taxon>Neoptera</taxon>
        <taxon>Paraneoptera</taxon>
        <taxon>Hemiptera</taxon>
        <taxon>Sternorrhyncha</taxon>
        <taxon>Aphidomorpha</taxon>
        <taxon>Aphidoidea</taxon>
        <taxon>Aphididae</taxon>
        <taxon>Lachninae</taxon>
        <taxon>Cinara</taxon>
    </lineage>
</organism>
<keyword evidence="2" id="KW-1185">Reference proteome</keyword>
<keyword evidence="1" id="KW-0269">Exonuclease</keyword>
<protein>
    <submittedName>
        <fullName evidence="1">Endonuclease/exonuclease/phosphatase</fullName>
    </submittedName>
</protein>
<dbReference type="EMBL" id="CABPRJ010001499">
    <property type="protein sequence ID" value="VVC38783.1"/>
    <property type="molecule type" value="Genomic_DNA"/>
</dbReference>
<keyword evidence="1" id="KW-0540">Nuclease</keyword>
<dbReference type="InterPro" id="IPR036691">
    <property type="entry name" value="Endo/exonu/phosph_ase_sf"/>
</dbReference>
<name>A0A5E4N272_9HEMI</name>
<keyword evidence="1" id="KW-0378">Hydrolase</keyword>
<dbReference type="Gene3D" id="3.60.10.10">
    <property type="entry name" value="Endonuclease/exonuclease/phosphatase"/>
    <property type="match status" value="1"/>
</dbReference>
<proteinExistence type="predicted"/>
<evidence type="ECO:0000313" key="2">
    <source>
        <dbReference type="Proteomes" id="UP000325440"/>
    </source>
</evidence>
<gene>
    <name evidence="1" type="ORF">CINCED_3A007942</name>
</gene>
<dbReference type="SUPFAM" id="SSF56219">
    <property type="entry name" value="DNase I-like"/>
    <property type="match status" value="1"/>
</dbReference>
<dbReference type="Proteomes" id="UP000325440">
    <property type="component" value="Unassembled WGS sequence"/>
</dbReference>
<dbReference type="OrthoDB" id="410381at2759"/>
<dbReference type="AlphaFoldDB" id="A0A5E4N272"/>
<sequence length="464" mass="53773">MRTISGAIKSTPASWLPVLSNIASPHLRRYYSLVREYNNHALNRSLPIHKYIYNNPSQRLKSHKPPWKLAQKLINENYNLKSKWTEEWRLNNPDKFNLIEQPIEKVPGFQLPREEWVTLNRLRTGHGKTGNMLHKWELRDTPQCDCRHETQTANYIVEESNILPRDRIKESRLENWKSALRFGTWNIRTLYQPGAALTLVKEFNKHSQCDNCRQGGTGFIVKKNIASAIKDFKVVNSRLTILIVEGKFFNIAFVNAHAPSEDKSDEEKEEFYSLLESTLEGIPRHCIIILLGVFNAKIGKEEFFKTTTGSNSLHQLSNNNGFRLTELATERGLKIKSTSFPHKEIHKGTRRSPDGRYINQIDHVLVNTRFSNSVLDVRTFCDAECGSDHFLVVGKLKVKLKKAKKRKEEQTELFDIQKLCDLKICEDFCKNISNEFNNEHIDNENDDIESLWSAIRNVIRKATK</sequence>
<dbReference type="GO" id="GO:0004527">
    <property type="term" value="F:exonuclease activity"/>
    <property type="evidence" value="ECO:0007669"/>
    <property type="project" value="UniProtKB-KW"/>
</dbReference>